<reference evidence="2 3" key="1">
    <citation type="submission" date="2024-03" db="EMBL/GenBank/DDBJ databases">
        <title>The genome assembly and annotation of the cricket Gryllus longicercus Weissman &amp; Gray.</title>
        <authorList>
            <person name="Szrajer S."/>
            <person name="Gray D."/>
            <person name="Ylla G."/>
        </authorList>
    </citation>
    <scope>NUCLEOTIDE SEQUENCE [LARGE SCALE GENOMIC DNA]</scope>
    <source>
        <strain evidence="2">DAG 2021-001</strain>
        <tissue evidence="2">Whole body minus gut</tissue>
    </source>
</reference>
<accession>A0AAN9WFQ8</accession>
<evidence type="ECO:0000256" key="1">
    <source>
        <dbReference type="SAM" id="MobiDB-lite"/>
    </source>
</evidence>
<dbReference type="AlphaFoldDB" id="A0AAN9WFQ8"/>
<evidence type="ECO:0000313" key="2">
    <source>
        <dbReference type="EMBL" id="KAK7871083.1"/>
    </source>
</evidence>
<protein>
    <submittedName>
        <fullName evidence="2">Uncharacterized protein</fullName>
    </submittedName>
</protein>
<dbReference type="EMBL" id="JAZDUA010000045">
    <property type="protein sequence ID" value="KAK7871083.1"/>
    <property type="molecule type" value="Genomic_DNA"/>
</dbReference>
<feature type="region of interest" description="Disordered" evidence="1">
    <location>
        <begin position="1"/>
        <end position="120"/>
    </location>
</feature>
<keyword evidence="3" id="KW-1185">Reference proteome</keyword>
<gene>
    <name evidence="2" type="ORF">R5R35_010448</name>
</gene>
<feature type="compositionally biased region" description="Low complexity" evidence="1">
    <location>
        <begin position="88"/>
        <end position="100"/>
    </location>
</feature>
<feature type="compositionally biased region" description="Polar residues" evidence="1">
    <location>
        <begin position="7"/>
        <end position="16"/>
    </location>
</feature>
<evidence type="ECO:0000313" key="3">
    <source>
        <dbReference type="Proteomes" id="UP001378592"/>
    </source>
</evidence>
<organism evidence="2 3">
    <name type="scientific">Gryllus longicercus</name>
    <dbReference type="NCBI Taxonomy" id="2509291"/>
    <lineage>
        <taxon>Eukaryota</taxon>
        <taxon>Metazoa</taxon>
        <taxon>Ecdysozoa</taxon>
        <taxon>Arthropoda</taxon>
        <taxon>Hexapoda</taxon>
        <taxon>Insecta</taxon>
        <taxon>Pterygota</taxon>
        <taxon>Neoptera</taxon>
        <taxon>Polyneoptera</taxon>
        <taxon>Orthoptera</taxon>
        <taxon>Ensifera</taxon>
        <taxon>Gryllidea</taxon>
        <taxon>Grylloidea</taxon>
        <taxon>Gryllidae</taxon>
        <taxon>Gryllinae</taxon>
        <taxon>Gryllus</taxon>
    </lineage>
</organism>
<dbReference type="Proteomes" id="UP001378592">
    <property type="component" value="Unassembled WGS sequence"/>
</dbReference>
<feature type="compositionally biased region" description="Low complexity" evidence="1">
    <location>
        <begin position="17"/>
        <end position="36"/>
    </location>
</feature>
<sequence length="120" mass="12072">MLGSLVQRLTSLSPLTSPVASPRPSRPRGSPGAVGAAPPPPPRRSPAALPPREVQSDPEDPEEGGGPASAAAAAAAPARRRRRDKGKAAAAGALPAAGPLHGSKSLGRLDGMKEVSTYFK</sequence>
<name>A0AAN9WFQ8_9ORTH</name>
<comment type="caution">
    <text evidence="2">The sequence shown here is derived from an EMBL/GenBank/DDBJ whole genome shotgun (WGS) entry which is preliminary data.</text>
</comment>
<proteinExistence type="predicted"/>
<feature type="compositionally biased region" description="Low complexity" evidence="1">
    <location>
        <begin position="68"/>
        <end position="77"/>
    </location>
</feature>